<comment type="similarity">
    <text evidence="1 2">Belongs to the small heat shock protein (HSP20) family.</text>
</comment>
<protein>
    <submittedName>
        <fullName evidence="4">HSP20 family protein</fullName>
    </submittedName>
</protein>
<feature type="domain" description="SHSP" evidence="3">
    <location>
        <begin position="33"/>
        <end position="146"/>
    </location>
</feature>
<sequence>MSKQSLINLKEAFPGVIDDFFTPWSDWLRRNNFFNHDTVPALNVSDEKDQYKVTVAAPGLEKGDFDIDVDDNVLTISASSEKEHEENEKKYRRKEYSYSSFSRTLTLPQDVKTDAIEAYYDKGILTLELPKNNDGEARVEKKVAVK</sequence>
<dbReference type="Gene3D" id="2.60.40.790">
    <property type="match status" value="1"/>
</dbReference>
<dbReference type="SUPFAM" id="SSF49764">
    <property type="entry name" value="HSP20-like chaperones"/>
    <property type="match status" value="1"/>
</dbReference>
<evidence type="ECO:0000259" key="3">
    <source>
        <dbReference type="PROSITE" id="PS01031"/>
    </source>
</evidence>
<evidence type="ECO:0000313" key="5">
    <source>
        <dbReference type="Proteomes" id="UP000198757"/>
    </source>
</evidence>
<dbReference type="InterPro" id="IPR008978">
    <property type="entry name" value="HSP20-like_chaperone"/>
</dbReference>
<organism evidence="4 5">
    <name type="scientific">Niabella drilacis (strain DSM 25811 / CCM 8410 / CCUG 62505 / LMG 26954 / E90)</name>
    <dbReference type="NCBI Taxonomy" id="1285928"/>
    <lineage>
        <taxon>Bacteria</taxon>
        <taxon>Pseudomonadati</taxon>
        <taxon>Bacteroidota</taxon>
        <taxon>Chitinophagia</taxon>
        <taxon>Chitinophagales</taxon>
        <taxon>Chitinophagaceae</taxon>
        <taxon>Niabella</taxon>
    </lineage>
</organism>
<dbReference type="PROSITE" id="PS01031">
    <property type="entry name" value="SHSP"/>
    <property type="match status" value="1"/>
</dbReference>
<accession>A0A1G6RD05</accession>
<dbReference type="CDD" id="cd06464">
    <property type="entry name" value="ACD_sHsps-like"/>
    <property type="match status" value="1"/>
</dbReference>
<keyword evidence="5" id="KW-1185">Reference proteome</keyword>
<dbReference type="Proteomes" id="UP000198757">
    <property type="component" value="Unassembled WGS sequence"/>
</dbReference>
<dbReference type="STRING" id="1285928.SAMN04487894_105229"/>
<dbReference type="AlphaFoldDB" id="A0A1G6RD05"/>
<dbReference type="RefSeq" id="WP_090390196.1">
    <property type="nucleotide sequence ID" value="NZ_FMZO01000005.1"/>
</dbReference>
<dbReference type="EMBL" id="FMZO01000005">
    <property type="protein sequence ID" value="SDD02184.1"/>
    <property type="molecule type" value="Genomic_DNA"/>
</dbReference>
<dbReference type="InterPro" id="IPR031107">
    <property type="entry name" value="Small_HSP"/>
</dbReference>
<dbReference type="PANTHER" id="PTHR11527">
    <property type="entry name" value="HEAT-SHOCK PROTEIN 20 FAMILY MEMBER"/>
    <property type="match status" value="1"/>
</dbReference>
<gene>
    <name evidence="4" type="ORF">SAMN04487894_105229</name>
</gene>
<dbReference type="InterPro" id="IPR002068">
    <property type="entry name" value="A-crystallin/Hsp20_dom"/>
</dbReference>
<evidence type="ECO:0000256" key="1">
    <source>
        <dbReference type="PROSITE-ProRule" id="PRU00285"/>
    </source>
</evidence>
<proteinExistence type="inferred from homology"/>
<dbReference type="Pfam" id="PF00011">
    <property type="entry name" value="HSP20"/>
    <property type="match status" value="1"/>
</dbReference>
<name>A0A1G6RD05_NIADE</name>
<evidence type="ECO:0000313" key="4">
    <source>
        <dbReference type="EMBL" id="SDD02184.1"/>
    </source>
</evidence>
<evidence type="ECO:0000256" key="2">
    <source>
        <dbReference type="RuleBase" id="RU003616"/>
    </source>
</evidence>
<dbReference type="OrthoDB" id="9814487at2"/>
<reference evidence="5" key="1">
    <citation type="submission" date="2016-10" db="EMBL/GenBank/DDBJ databases">
        <authorList>
            <person name="Varghese N."/>
            <person name="Submissions S."/>
        </authorList>
    </citation>
    <scope>NUCLEOTIDE SEQUENCE [LARGE SCALE GENOMIC DNA]</scope>
    <source>
        <strain evidence="5">DSM 25811 / CCM 8410 / LMG 26954 / E90</strain>
    </source>
</reference>